<dbReference type="EMBL" id="AZEF01000032">
    <property type="protein sequence ID" value="KRL00890.1"/>
    <property type="molecule type" value="Genomic_DNA"/>
</dbReference>
<evidence type="ECO:0000313" key="9">
    <source>
        <dbReference type="Proteomes" id="UP000051621"/>
    </source>
</evidence>
<evidence type="ECO:0000259" key="7">
    <source>
        <dbReference type="Pfam" id="PF12698"/>
    </source>
</evidence>
<feature type="transmembrane region" description="Helical" evidence="6">
    <location>
        <begin position="953"/>
        <end position="971"/>
    </location>
</feature>
<dbReference type="OrthoDB" id="9811483at2"/>
<dbReference type="InterPro" id="IPR013525">
    <property type="entry name" value="ABC2_TM"/>
</dbReference>
<comment type="caution">
    <text evidence="8">The sequence shown here is derived from an EMBL/GenBank/DDBJ whole genome shotgun (WGS) entry which is preliminary data.</text>
</comment>
<dbReference type="SUPFAM" id="SSF101967">
    <property type="entry name" value="Adhesin YadA, collagen-binding domain"/>
    <property type="match status" value="1"/>
</dbReference>
<gene>
    <name evidence="8" type="ORF">FC81_GL001724</name>
</gene>
<dbReference type="NCBIfam" id="TIGR03062">
    <property type="entry name" value="pip_yhgE_Cterm"/>
    <property type="match status" value="1"/>
</dbReference>
<keyword evidence="9" id="KW-1185">Reference proteome</keyword>
<dbReference type="NCBIfam" id="TIGR03061">
    <property type="entry name" value="pip_yhgE_Nterm"/>
    <property type="match status" value="1"/>
</dbReference>
<dbReference type="GO" id="GO:0140359">
    <property type="term" value="F:ABC-type transporter activity"/>
    <property type="evidence" value="ECO:0007669"/>
    <property type="project" value="InterPro"/>
</dbReference>
<dbReference type="Gene3D" id="1.10.287.950">
    <property type="entry name" value="Methyl-accepting chemotaxis protein"/>
    <property type="match status" value="2"/>
</dbReference>
<dbReference type="Proteomes" id="UP000051621">
    <property type="component" value="Unassembled WGS sequence"/>
</dbReference>
<dbReference type="AlphaFoldDB" id="A0A0R1M858"/>
<protein>
    <recommendedName>
        <fullName evidence="7">ABC-2 type transporter transmembrane domain-containing protein</fullName>
    </recommendedName>
</protein>
<sequence>MGMIKEEFKNIGRHKLLIATISAIMFIPFLYAVFFLKSVWDPYGNAGKLPVAIVNEDRAVDYRGKTMTVGDDLVKKLRKNDSLQWHFVSAAKAQEGLKDKKYYTIITIPKDFSENATTVLNKNPKKMHLIYKTNDSLNYIGKVISEEGAKQLNTKVRSSVTDVYAKTMFATIKTVGKGFTTAAKGANKLSNGSATLSDGFNTYTAGVEKVNNGVMTLQTGVVPLGRGVLKLTTGATVLEDGINQYTAGVAKVNAGTQKLNGSTGQLASGVTKLASGSNSLAAGVNTYTAGVNKVNNGVQTLNGSTGQLAVGVGQLAKGSTNLNSGVGQYTTGVAKVNRGLGELNNQTGTLATGVDQLSAGSAKLTSGIQTYTTGVTSLNSGLGQLASKSEQLNSGAAGLKQLPQAAAALYVTNSVIARSLQEIKAGLQNTDELTGALGMLQNLATFYNQYGSTLTNMTTLTTSLQTVNTSLQKIAQNSQTIEQNAQTLQASKNLDENDKQKLQAILSANETNLNQLQELQKAGISSTQITAINNALNSFQGIMKNASLTQDKLSQLNSASTNLKKLSTSIDELNTMATKTQGIAATLNQNLGNTNNVDVDGIINAGTGAQTQVAGAVVSNTNTSKIDQLIAGINEYTAGVDQAAAGSAELAQNSTTLTQGSTSLSSNLSGLNDKVPALTSGVAQLFDGSNKLTANSAALVNGTAQLAGGLGTLNSKVPVLTSGVAQLAGGTSQLAANSGTLNNGVTQLAGGLGVLNGKVPALTNGVAQLANGTQQLDNNGSKLSNGAAQLADGTQQLNAKVPTLTSGVDQLAGGTQQLAANSGKLTAGVKKLHQGNQQLAGGLSDGAAKIAAGKTSAKTADMFAAPSNLKHENYSKVPNYGYALAPYMLSVALYVGALVFNLVYPIRRLSTPDGSGTDWFLSKVAVGTLVAVGTALVETILMMSLGLVPDHPLQLILNAIFFSMTAMYLIMLMSVAGGNPGRFAAMILLVIQLGGSGGSFPIEITNGMNGFFQAVNPFLPMTYSILGFREALTSGLGISQFITSLAVMLLFIIVSLGLLWLTMVHLRRSGAITYVETVEGKDAAKQA</sequence>
<dbReference type="STRING" id="1423731.FC81_GL001724"/>
<dbReference type="InterPro" id="IPR017501">
    <property type="entry name" value="Phage_infect_YhgE_C"/>
</dbReference>
<dbReference type="Gene3D" id="3.40.1710.10">
    <property type="entry name" value="abc type-2 transporter like domain"/>
    <property type="match status" value="1"/>
</dbReference>
<dbReference type="PANTHER" id="PTHR43077:SF5">
    <property type="entry name" value="PHAGE INFECTION PROTEIN"/>
    <property type="match status" value="1"/>
</dbReference>
<dbReference type="InterPro" id="IPR017500">
    <property type="entry name" value="Phage_infect_YhgE_N"/>
</dbReference>
<evidence type="ECO:0000256" key="6">
    <source>
        <dbReference type="SAM" id="Phobius"/>
    </source>
</evidence>
<feature type="coiled-coil region" evidence="5">
    <location>
        <begin position="471"/>
        <end position="519"/>
    </location>
</feature>
<feature type="transmembrane region" description="Helical" evidence="6">
    <location>
        <begin position="880"/>
        <end position="904"/>
    </location>
</feature>
<feature type="transmembrane region" description="Helical" evidence="6">
    <location>
        <begin position="16"/>
        <end position="36"/>
    </location>
</feature>
<feature type="transmembrane region" description="Helical" evidence="6">
    <location>
        <begin position="1038"/>
        <end position="1061"/>
    </location>
</feature>
<feature type="transmembrane region" description="Helical" evidence="6">
    <location>
        <begin position="924"/>
        <end position="947"/>
    </location>
</feature>
<evidence type="ECO:0000256" key="1">
    <source>
        <dbReference type="ARBA" id="ARBA00004141"/>
    </source>
</evidence>
<feature type="domain" description="ABC-2 type transporter transmembrane" evidence="7">
    <location>
        <begin position="20"/>
        <end position="153"/>
    </location>
</feature>
<feature type="transmembrane region" description="Helical" evidence="6">
    <location>
        <begin position="983"/>
        <end position="1002"/>
    </location>
</feature>
<dbReference type="InterPro" id="IPR051328">
    <property type="entry name" value="T7SS_ABC-Transporter"/>
</dbReference>
<dbReference type="GO" id="GO:0016020">
    <property type="term" value="C:membrane"/>
    <property type="evidence" value="ECO:0007669"/>
    <property type="project" value="UniProtKB-SubCell"/>
</dbReference>
<feature type="domain" description="ABC-2 type transporter transmembrane" evidence="7">
    <location>
        <begin position="847"/>
        <end position="1061"/>
    </location>
</feature>
<dbReference type="Pfam" id="PF12698">
    <property type="entry name" value="ABC2_membrane_3"/>
    <property type="match status" value="2"/>
</dbReference>
<name>A0A0R1M858_9LACO</name>
<dbReference type="InterPro" id="IPR023908">
    <property type="entry name" value="xxxLxxG_rpt"/>
</dbReference>
<proteinExistence type="predicted"/>
<accession>A0A0R1M858</accession>
<dbReference type="InterPro" id="IPR011049">
    <property type="entry name" value="Serralysin-like_metalloprot_C"/>
</dbReference>
<keyword evidence="2 6" id="KW-0812">Transmembrane</keyword>
<evidence type="ECO:0000313" key="8">
    <source>
        <dbReference type="EMBL" id="KRL00890.1"/>
    </source>
</evidence>
<reference evidence="8 9" key="1">
    <citation type="journal article" date="2015" name="Genome Announc.">
        <title>Expanding the biotechnology potential of lactobacilli through comparative genomics of 213 strains and associated genera.</title>
        <authorList>
            <person name="Sun Z."/>
            <person name="Harris H.M."/>
            <person name="McCann A."/>
            <person name="Guo C."/>
            <person name="Argimon S."/>
            <person name="Zhang W."/>
            <person name="Yang X."/>
            <person name="Jeffery I.B."/>
            <person name="Cooney J.C."/>
            <person name="Kagawa T.F."/>
            <person name="Liu W."/>
            <person name="Song Y."/>
            <person name="Salvetti E."/>
            <person name="Wrobel A."/>
            <person name="Rasinkangas P."/>
            <person name="Parkhill J."/>
            <person name="Rea M.C."/>
            <person name="O'Sullivan O."/>
            <person name="Ritari J."/>
            <person name="Douillard F.P."/>
            <person name="Paul Ross R."/>
            <person name="Yang R."/>
            <person name="Briner A.E."/>
            <person name="Felis G.E."/>
            <person name="de Vos W.M."/>
            <person name="Barrangou R."/>
            <person name="Klaenhammer T.R."/>
            <person name="Caufield P.W."/>
            <person name="Cui Y."/>
            <person name="Zhang H."/>
            <person name="O'Toole P.W."/>
        </authorList>
    </citation>
    <scope>NUCLEOTIDE SEQUENCE [LARGE SCALE GENOMIC DNA]</scope>
    <source>
        <strain evidence="8 9">DSM 19910</strain>
    </source>
</reference>
<evidence type="ECO:0000256" key="4">
    <source>
        <dbReference type="ARBA" id="ARBA00023136"/>
    </source>
</evidence>
<evidence type="ECO:0000256" key="2">
    <source>
        <dbReference type="ARBA" id="ARBA00022692"/>
    </source>
</evidence>
<keyword evidence="5" id="KW-0175">Coiled coil</keyword>
<evidence type="ECO:0000256" key="5">
    <source>
        <dbReference type="SAM" id="Coils"/>
    </source>
</evidence>
<keyword evidence="3 6" id="KW-1133">Transmembrane helix</keyword>
<comment type="subcellular location">
    <subcellularLocation>
        <location evidence="1">Membrane</location>
        <topology evidence="1">Multi-pass membrane protein</topology>
    </subcellularLocation>
</comment>
<evidence type="ECO:0000256" key="3">
    <source>
        <dbReference type="ARBA" id="ARBA00022989"/>
    </source>
</evidence>
<organism evidence="8 9">
    <name type="scientific">Liquorilactobacillus capillatus DSM 19910</name>
    <dbReference type="NCBI Taxonomy" id="1423731"/>
    <lineage>
        <taxon>Bacteria</taxon>
        <taxon>Bacillati</taxon>
        <taxon>Bacillota</taxon>
        <taxon>Bacilli</taxon>
        <taxon>Lactobacillales</taxon>
        <taxon>Lactobacillaceae</taxon>
        <taxon>Liquorilactobacillus</taxon>
    </lineage>
</organism>
<dbReference type="SUPFAM" id="SSF58104">
    <property type="entry name" value="Methyl-accepting chemotaxis protein (MCP) signaling domain"/>
    <property type="match status" value="1"/>
</dbReference>
<dbReference type="PANTHER" id="PTHR43077">
    <property type="entry name" value="TRANSPORT PERMEASE YVFS-RELATED"/>
    <property type="match status" value="1"/>
</dbReference>
<dbReference type="NCBIfam" id="TIGR03057">
    <property type="entry name" value="xxxLxxG_by_4"/>
    <property type="match status" value="14"/>
</dbReference>
<dbReference type="PATRIC" id="fig|1423731.3.peg.1767"/>
<keyword evidence="4 6" id="KW-0472">Membrane</keyword>